<comment type="caution">
    <text evidence="2">The sequence shown here is derived from an EMBL/GenBank/DDBJ whole genome shotgun (WGS) entry which is preliminary data.</text>
</comment>
<dbReference type="EMBL" id="QGKW02001911">
    <property type="protein sequence ID" value="KAF2565336.1"/>
    <property type="molecule type" value="Genomic_DNA"/>
</dbReference>
<evidence type="ECO:0000256" key="1">
    <source>
        <dbReference type="SAM" id="MobiDB-lite"/>
    </source>
</evidence>
<feature type="compositionally biased region" description="Basic and acidic residues" evidence="1">
    <location>
        <begin position="1"/>
        <end position="10"/>
    </location>
</feature>
<accession>A0A8S9I7M5</accession>
<feature type="region of interest" description="Disordered" evidence="1">
    <location>
        <begin position="1"/>
        <end position="28"/>
    </location>
</feature>
<protein>
    <submittedName>
        <fullName evidence="2">Uncharacterized protein</fullName>
    </submittedName>
</protein>
<dbReference type="PANTHER" id="PTHR31099:SF37">
    <property type="entry name" value="MYOSIN HEAVY CHAIN-LIKE PROTEIN"/>
    <property type="match status" value="1"/>
</dbReference>
<evidence type="ECO:0000313" key="2">
    <source>
        <dbReference type="EMBL" id="KAF2565336.1"/>
    </source>
</evidence>
<reference evidence="2" key="1">
    <citation type="submission" date="2019-12" db="EMBL/GenBank/DDBJ databases">
        <title>Genome sequencing and annotation of Brassica cretica.</title>
        <authorList>
            <person name="Studholme D.J."/>
            <person name="Sarris P.F."/>
        </authorList>
    </citation>
    <scope>NUCLEOTIDE SEQUENCE</scope>
    <source>
        <strain evidence="2">PFS-001/15</strain>
        <tissue evidence="2">Leaf</tissue>
    </source>
</reference>
<name>A0A8S9I7M5_BRACR</name>
<sequence length="1015" mass="113203">MTPIEMKQEQVRSNPEGGSYEDGTKAEHPIDPEEVKGYWAAMGHVELPTPGIWHPVPFRANHVDSCPSRSCSNGLDAIRNFFGVPKSVKFHLPVAGELLSRFGLAISQVTPRGLQHIVEILVLSYERGLPLDADHLEALLTPAGSSDVVRLSPRNNMGIIAGFVSNYNDWKRLFFFVRIDNASVEESCIPILRTRWGRKVTNPFPLTSDGLCTLRDLLRGGEFYWASFTAKRFRHAVALHHSRFQPDFPVEEGKESSMEGFFPCEAPAGRRKSRTRKGKHIAVDDDAADGGCFPEDALEDYFNSGEPIDLSELLGSDVPAATGGTGKGPEFTKASRRVNGESSMEGFITCEAPAGRRKSRTRKDKHIAVDDDEADGGCFPEDAIEDYFNSGELIDFSELLGSDVPPADGGTEKEPEFIKASRMGLLVMNRALDASSQEARMAQFRVEVEDKEFARLRYEFPSLRARIDCEGNSLLGEFKEIYQGLGDYRECRGTMGGLYLTQIPDYSFAAEDAKQTWRMKERDMDFALSQIEERIWKKWEPIPVSPDTVESETGAPDEAGEVNQTSVPLNVNDYSIGGSMTGYYEFDGVAVIYVFGQAVSVKCREKDPSCHLVPCPLLWVVLFIDRLRRLRNSQSFKGDLGLITALGSAMTTSTYVSCIVFDLIPSHLKVCDVFSAYTTCMVVRNTDKYRLVPRNFISVVKGFLSNFNSWKKFFFFVRITAASVEESCIPLFRSLPNDRPFINPIAPFPKDTITVRDLLWNDSDSKPDAPGFDVAPVGTTGLSSSKGKDIDLDDIEFSVDDSMLLGWDSDLSYGDGSGTSEIPMMDFDDFFADLPSVCGPPPPVDESGRPRVVAEGSRIINGGLNLLGLALEVSHREAMVYRFKAEKAERDLARMQGEMLERDSKLARDHARAVRNAEQKGKREIVVVMNSCASQFQIEYGNLKDAYTFVGDYRECRGSVGSLWMTQAEDYVFEKEMRFMKESIKNHAHAETLIPPIDRRIHGFWDPVPVSPDTV</sequence>
<proteinExistence type="predicted"/>
<feature type="region of interest" description="Disordered" evidence="1">
    <location>
        <begin position="315"/>
        <end position="338"/>
    </location>
</feature>
<gene>
    <name evidence="2" type="ORF">F2Q68_00026355</name>
</gene>
<dbReference type="PANTHER" id="PTHR31099">
    <property type="entry name" value="OS06G0165300 PROTEIN"/>
    <property type="match status" value="1"/>
</dbReference>
<dbReference type="AlphaFoldDB" id="A0A8S9I7M5"/>
<evidence type="ECO:0000313" key="3">
    <source>
        <dbReference type="Proteomes" id="UP000712281"/>
    </source>
</evidence>
<dbReference type="Proteomes" id="UP000712281">
    <property type="component" value="Unassembled WGS sequence"/>
</dbReference>
<organism evidence="2 3">
    <name type="scientific">Brassica cretica</name>
    <name type="common">Mustard</name>
    <dbReference type="NCBI Taxonomy" id="69181"/>
    <lineage>
        <taxon>Eukaryota</taxon>
        <taxon>Viridiplantae</taxon>
        <taxon>Streptophyta</taxon>
        <taxon>Embryophyta</taxon>
        <taxon>Tracheophyta</taxon>
        <taxon>Spermatophyta</taxon>
        <taxon>Magnoliopsida</taxon>
        <taxon>eudicotyledons</taxon>
        <taxon>Gunneridae</taxon>
        <taxon>Pentapetalae</taxon>
        <taxon>rosids</taxon>
        <taxon>malvids</taxon>
        <taxon>Brassicales</taxon>
        <taxon>Brassicaceae</taxon>
        <taxon>Brassiceae</taxon>
        <taxon>Brassica</taxon>
    </lineage>
</organism>